<evidence type="ECO:0000256" key="9">
    <source>
        <dbReference type="ARBA" id="ARBA00022801"/>
    </source>
</evidence>
<dbReference type="PANTHER" id="PTHR43722">
    <property type="entry name" value="PROLINE IMINOPEPTIDASE"/>
    <property type="match status" value="1"/>
</dbReference>
<dbReference type="InterPro" id="IPR029058">
    <property type="entry name" value="AB_hydrolase_fold"/>
</dbReference>
<proteinExistence type="inferred from homology"/>
<keyword evidence="6" id="KW-0031">Aminopeptidase</keyword>
<accession>A0A0B1Z1Q7</accession>
<dbReference type="Pfam" id="PF00561">
    <property type="entry name" value="Abhydrolase_1"/>
    <property type="match status" value="1"/>
</dbReference>
<reference evidence="13" key="1">
    <citation type="submission" date="2015-03" db="EMBL/GenBank/DDBJ databases">
        <title>Pseudomonas frederiksbergensis hydrocarbon degrader.</title>
        <authorList>
            <person name="Brown L.M."/>
            <person name="Ruiz O.N."/>
            <person name="Mueller S."/>
            <person name="Gunasekera T.S."/>
        </authorList>
    </citation>
    <scope>NUCLEOTIDE SEQUENCE [LARGE SCALE GENOMIC DNA]</scope>
    <source>
        <strain evidence="13">SI8</strain>
    </source>
</reference>
<keyword evidence="8" id="KW-0645">Protease</keyword>
<evidence type="ECO:0000256" key="8">
    <source>
        <dbReference type="ARBA" id="ARBA00022670"/>
    </source>
</evidence>
<dbReference type="InterPro" id="IPR005944">
    <property type="entry name" value="Pro_iminopeptidase"/>
</dbReference>
<dbReference type="InterPro" id="IPR000073">
    <property type="entry name" value="AB_hydrolase_1"/>
</dbReference>
<comment type="caution">
    <text evidence="12">The sequence shown here is derived from an EMBL/GenBank/DDBJ whole genome shotgun (WGS) entry which is preliminary data.</text>
</comment>
<comment type="subcellular location">
    <subcellularLocation>
        <location evidence="2">Cytoplasm</location>
    </subcellularLocation>
</comment>
<protein>
    <recommendedName>
        <fullName evidence="5">Proline iminopeptidase</fullName>
        <ecNumber evidence="4">3.4.11.5</ecNumber>
    </recommendedName>
    <alternativeName>
        <fullName evidence="10">Prolyl aminopeptidase</fullName>
    </alternativeName>
</protein>
<evidence type="ECO:0000256" key="10">
    <source>
        <dbReference type="ARBA" id="ARBA00029605"/>
    </source>
</evidence>
<evidence type="ECO:0000256" key="5">
    <source>
        <dbReference type="ARBA" id="ARBA00021843"/>
    </source>
</evidence>
<dbReference type="PRINTS" id="PR00793">
    <property type="entry name" value="PROAMNOPTASE"/>
</dbReference>
<dbReference type="Gene3D" id="3.40.50.1820">
    <property type="entry name" value="alpha/beta hydrolase"/>
    <property type="match status" value="1"/>
</dbReference>
<name>A0A0B1Z1Q7_9PSED</name>
<dbReference type="SUPFAM" id="SSF53474">
    <property type="entry name" value="alpha/beta-Hydrolases"/>
    <property type="match status" value="1"/>
</dbReference>
<sequence length="289" mass="32135">MTGPLDNGYYPTDDGQLLYWERHGNPGREPLVVLHGGPGGRSSHRYLELLDLQGFDVIVFDQRGCGRSTPEGDRLLNDTSLSVSDIEALRKHFGFKRISLLGVSWGSWLAVQYQRRFAHAVHRVLLASVFVPCAAIVKAYDRDLCQRLASVGPVSCATNPRQVFDELGHANPDRQRQAAVHWLLAVLSPSGVVVRPSALARYVDDSVLRALRLELHFHLEGYFFEPADTGLDPQARVTVVQGLEDCYGMQSLRWLELHLNVRAIMVEAGHNALAPAVVKAMRRALPAEK</sequence>
<dbReference type="GO" id="GO:0006508">
    <property type="term" value="P:proteolysis"/>
    <property type="evidence" value="ECO:0007669"/>
    <property type="project" value="UniProtKB-KW"/>
</dbReference>
<keyword evidence="9" id="KW-0378">Hydrolase</keyword>
<evidence type="ECO:0000313" key="12">
    <source>
        <dbReference type="EMBL" id="KHK63166.1"/>
    </source>
</evidence>
<dbReference type="GO" id="GO:0005737">
    <property type="term" value="C:cytoplasm"/>
    <property type="evidence" value="ECO:0007669"/>
    <property type="project" value="UniProtKB-SubCell"/>
</dbReference>
<dbReference type="AlphaFoldDB" id="A0A0B1Z1Q7"/>
<evidence type="ECO:0000256" key="6">
    <source>
        <dbReference type="ARBA" id="ARBA00022438"/>
    </source>
</evidence>
<dbReference type="GO" id="GO:0004177">
    <property type="term" value="F:aminopeptidase activity"/>
    <property type="evidence" value="ECO:0007669"/>
    <property type="project" value="UniProtKB-KW"/>
</dbReference>
<dbReference type="EMBL" id="JQGJ01000012">
    <property type="protein sequence ID" value="KHK63166.1"/>
    <property type="molecule type" value="Genomic_DNA"/>
</dbReference>
<comment type="similarity">
    <text evidence="3">Belongs to the peptidase S33 family.</text>
</comment>
<evidence type="ECO:0000256" key="1">
    <source>
        <dbReference type="ARBA" id="ARBA00001585"/>
    </source>
</evidence>
<evidence type="ECO:0000259" key="11">
    <source>
        <dbReference type="Pfam" id="PF00561"/>
    </source>
</evidence>
<dbReference type="InterPro" id="IPR002410">
    <property type="entry name" value="Peptidase_S33"/>
</dbReference>
<feature type="domain" description="AB hydrolase-1" evidence="11">
    <location>
        <begin position="30"/>
        <end position="129"/>
    </location>
</feature>
<gene>
    <name evidence="12" type="ORF">JZ00_18760</name>
</gene>
<dbReference type="Proteomes" id="UP000030949">
    <property type="component" value="Unassembled WGS sequence"/>
</dbReference>
<organism evidence="12 13">
    <name type="scientific">Pseudomonas frederiksbergensis</name>
    <dbReference type="NCBI Taxonomy" id="104087"/>
    <lineage>
        <taxon>Bacteria</taxon>
        <taxon>Pseudomonadati</taxon>
        <taxon>Pseudomonadota</taxon>
        <taxon>Gammaproteobacteria</taxon>
        <taxon>Pseudomonadales</taxon>
        <taxon>Pseudomonadaceae</taxon>
        <taxon>Pseudomonas</taxon>
    </lineage>
</organism>
<evidence type="ECO:0000256" key="4">
    <source>
        <dbReference type="ARBA" id="ARBA00012568"/>
    </source>
</evidence>
<dbReference type="RefSeq" id="WP_039592771.1">
    <property type="nucleotide sequence ID" value="NZ_JQGJ02000001.1"/>
</dbReference>
<dbReference type="EC" id="3.4.11.5" evidence="4"/>
<evidence type="ECO:0000313" key="13">
    <source>
        <dbReference type="Proteomes" id="UP000030949"/>
    </source>
</evidence>
<keyword evidence="7" id="KW-0963">Cytoplasm</keyword>
<comment type="catalytic activity">
    <reaction evidence="1">
        <text>Release of N-terminal proline from a peptide.</text>
        <dbReference type="EC" id="3.4.11.5"/>
    </reaction>
</comment>
<dbReference type="PANTHER" id="PTHR43722:SF1">
    <property type="entry name" value="PROLINE IMINOPEPTIDASE"/>
    <property type="match status" value="1"/>
</dbReference>
<dbReference type="OrthoDB" id="9773293at2"/>
<evidence type="ECO:0000256" key="3">
    <source>
        <dbReference type="ARBA" id="ARBA00010088"/>
    </source>
</evidence>
<evidence type="ECO:0000256" key="2">
    <source>
        <dbReference type="ARBA" id="ARBA00004496"/>
    </source>
</evidence>
<evidence type="ECO:0000256" key="7">
    <source>
        <dbReference type="ARBA" id="ARBA00022490"/>
    </source>
</evidence>